<dbReference type="SUPFAM" id="SSF90112">
    <property type="entry name" value="Neurotransmitter-gated ion-channel transmembrane pore"/>
    <property type="match status" value="1"/>
</dbReference>
<keyword evidence="12" id="KW-0325">Glycoprotein</keyword>
<feature type="chain" id="PRO_5044980155" evidence="18">
    <location>
        <begin position="24"/>
        <end position="430"/>
    </location>
</feature>
<evidence type="ECO:0000256" key="13">
    <source>
        <dbReference type="ARBA" id="ARBA00023214"/>
    </source>
</evidence>
<dbReference type="InterPro" id="IPR038050">
    <property type="entry name" value="Neuro_actylchol_rec"/>
</dbReference>
<feature type="signal peptide" evidence="18">
    <location>
        <begin position="1"/>
        <end position="23"/>
    </location>
</feature>
<evidence type="ECO:0000256" key="9">
    <source>
        <dbReference type="ARBA" id="ARBA00023157"/>
    </source>
</evidence>
<sequence>MAIFVGCSYFCIVVLLLFNTVSGQCSRKQNSSSTSVLAKLFSDYDEVVRPGFGGQAVEIVTDLYVESFGNIHEANMEFKVYGYLRQRWKDERLAGKLEKTLTIKGENINRVWLPDPFCYNARDSNLMLPDSAVHSKVSIGLDGNILYTRGVTFLASCGMELHHFPFDSQECFLKIGSYAYTIEDITYKWKYNNIEVGATRTAQFDVYKGSLSSSVDSYKTVTYFLKRHIGYYLIQVYFPDIFVVALSWIVFWMDKNDMGNRMAIGITTILTITFLLGSLNGFMPRVSYPKALDWYLLVSFTLTFLSLVECMIVFVVSMSENKEHDDQKGQDRADSSSATVKAMFHDDQAEVLIERSESKPRHGVNCVNQGCQSNTEGGTCEKTAFLVPNQQQQKRKKGRADFIDKISRGLFPLIFFTFNIAYWCFYLLIV</sequence>
<evidence type="ECO:0000256" key="16">
    <source>
        <dbReference type="ARBA" id="ARBA00023303"/>
    </source>
</evidence>
<evidence type="ECO:0000259" key="20">
    <source>
        <dbReference type="Pfam" id="PF02932"/>
    </source>
</evidence>
<dbReference type="Proteomes" id="UP001159405">
    <property type="component" value="Unassembled WGS sequence"/>
</dbReference>
<keyword evidence="5 18" id="KW-1133">Transmembrane helix</keyword>
<comment type="subcellular location">
    <subcellularLocation>
        <location evidence="17">Postsynaptic cell membrane</location>
        <topology evidence="17">Multi-pass membrane protein</topology>
    </subcellularLocation>
</comment>
<proteinExistence type="inferred from homology"/>
<keyword evidence="8 18" id="KW-0472">Membrane</keyword>
<keyword evidence="11" id="KW-0869">Chloride channel</keyword>
<protein>
    <submittedName>
        <fullName evidence="21">Uncharacterized protein</fullName>
    </submittedName>
</protein>
<dbReference type="InterPro" id="IPR006201">
    <property type="entry name" value="Neur_channel"/>
</dbReference>
<dbReference type="SUPFAM" id="SSF63712">
    <property type="entry name" value="Nicotinic receptor ligand binding domain-like"/>
    <property type="match status" value="1"/>
</dbReference>
<keyword evidence="10" id="KW-0675">Receptor</keyword>
<dbReference type="InterPro" id="IPR036719">
    <property type="entry name" value="Neuro-gated_channel_TM_sf"/>
</dbReference>
<comment type="caution">
    <text evidence="21">The sequence shown here is derived from an EMBL/GenBank/DDBJ whole genome shotgun (WGS) entry which is preliminary data.</text>
</comment>
<dbReference type="InterPro" id="IPR036734">
    <property type="entry name" value="Neur_chan_lig-bd_sf"/>
</dbReference>
<comment type="similarity">
    <text evidence="18">Belongs to the ligand-gated ion channel (TC 1.A.9) family.</text>
</comment>
<dbReference type="PROSITE" id="PS00236">
    <property type="entry name" value="NEUROTR_ION_CHANNEL"/>
    <property type="match status" value="1"/>
</dbReference>
<dbReference type="InterPro" id="IPR006202">
    <property type="entry name" value="Neur_chan_lig-bd"/>
</dbReference>
<dbReference type="InterPro" id="IPR006028">
    <property type="entry name" value="GABAA/Glycine_rcpt"/>
</dbReference>
<dbReference type="InterPro" id="IPR001390">
    <property type="entry name" value="GABAAa_rcpt"/>
</dbReference>
<evidence type="ECO:0000256" key="7">
    <source>
        <dbReference type="ARBA" id="ARBA00023065"/>
    </source>
</evidence>
<evidence type="ECO:0000313" key="21">
    <source>
        <dbReference type="EMBL" id="CAH3138027.1"/>
    </source>
</evidence>
<evidence type="ECO:0000256" key="12">
    <source>
        <dbReference type="ARBA" id="ARBA00023180"/>
    </source>
</evidence>
<feature type="transmembrane region" description="Helical" evidence="18">
    <location>
        <begin position="229"/>
        <end position="251"/>
    </location>
</feature>
<accession>A0ABN8PCJ4</accession>
<dbReference type="InterPro" id="IPR006029">
    <property type="entry name" value="Neurotrans-gated_channel_TM"/>
</dbReference>
<organism evidence="21 22">
    <name type="scientific">Porites lobata</name>
    <dbReference type="NCBI Taxonomy" id="104759"/>
    <lineage>
        <taxon>Eukaryota</taxon>
        <taxon>Metazoa</taxon>
        <taxon>Cnidaria</taxon>
        <taxon>Anthozoa</taxon>
        <taxon>Hexacorallia</taxon>
        <taxon>Scleractinia</taxon>
        <taxon>Fungiina</taxon>
        <taxon>Poritidae</taxon>
        <taxon>Porites</taxon>
    </lineage>
</organism>
<reference evidence="21 22" key="1">
    <citation type="submission" date="2022-05" db="EMBL/GenBank/DDBJ databases">
        <authorList>
            <consortium name="Genoscope - CEA"/>
            <person name="William W."/>
        </authorList>
    </citation>
    <scope>NUCLEOTIDE SEQUENCE [LARGE SCALE GENOMIC DNA]</scope>
</reference>
<dbReference type="PRINTS" id="PR01079">
    <property type="entry name" value="GABAARALPHA"/>
</dbReference>
<keyword evidence="7 18" id="KW-0406">Ion transport</keyword>
<keyword evidence="1 18" id="KW-0813">Transport</keyword>
<evidence type="ECO:0000256" key="4">
    <source>
        <dbReference type="ARBA" id="ARBA00022729"/>
    </source>
</evidence>
<evidence type="ECO:0000256" key="17">
    <source>
        <dbReference type="ARBA" id="ARBA00034104"/>
    </source>
</evidence>
<keyword evidence="16 18" id="KW-0407">Ion channel</keyword>
<keyword evidence="3 18" id="KW-0812">Transmembrane</keyword>
<keyword evidence="14" id="KW-0628">Postsynaptic cell membrane</keyword>
<feature type="transmembrane region" description="Helical" evidence="18">
    <location>
        <begin position="294"/>
        <end position="316"/>
    </location>
</feature>
<keyword evidence="22" id="KW-1185">Reference proteome</keyword>
<keyword evidence="2" id="KW-1003">Cell membrane</keyword>
<evidence type="ECO:0000256" key="18">
    <source>
        <dbReference type="RuleBase" id="RU000687"/>
    </source>
</evidence>
<name>A0ABN8PCJ4_9CNID</name>
<dbReference type="InterPro" id="IPR018000">
    <property type="entry name" value="Neurotransmitter_ion_chnl_CS"/>
</dbReference>
<evidence type="ECO:0000256" key="15">
    <source>
        <dbReference type="ARBA" id="ARBA00023286"/>
    </source>
</evidence>
<keyword evidence="9" id="KW-1015">Disulfide bond</keyword>
<evidence type="ECO:0000256" key="2">
    <source>
        <dbReference type="ARBA" id="ARBA00022475"/>
    </source>
</evidence>
<dbReference type="PRINTS" id="PR00253">
    <property type="entry name" value="GABAARECEPTR"/>
</dbReference>
<dbReference type="Pfam" id="PF02931">
    <property type="entry name" value="Neur_chan_LBD"/>
    <property type="match status" value="1"/>
</dbReference>
<keyword evidence="15" id="KW-1071">Ligand-gated ion channel</keyword>
<feature type="domain" description="Neurotransmitter-gated ion-channel ligand-binding" evidence="19">
    <location>
        <begin position="34"/>
        <end position="212"/>
    </location>
</feature>
<gene>
    <name evidence="21" type="ORF">PLOB_00039907</name>
</gene>
<evidence type="ECO:0000256" key="6">
    <source>
        <dbReference type="ARBA" id="ARBA00023018"/>
    </source>
</evidence>
<dbReference type="PANTHER" id="PTHR18945">
    <property type="entry name" value="NEUROTRANSMITTER GATED ION CHANNEL"/>
    <property type="match status" value="1"/>
</dbReference>
<feature type="domain" description="Neurotransmitter-gated ion-channel transmembrane" evidence="20">
    <location>
        <begin position="236"/>
        <end position="423"/>
    </location>
</feature>
<evidence type="ECO:0000256" key="11">
    <source>
        <dbReference type="ARBA" id="ARBA00023173"/>
    </source>
</evidence>
<dbReference type="Pfam" id="PF02932">
    <property type="entry name" value="Neur_chan_memb"/>
    <property type="match status" value="1"/>
</dbReference>
<evidence type="ECO:0000256" key="8">
    <source>
        <dbReference type="ARBA" id="ARBA00023136"/>
    </source>
</evidence>
<evidence type="ECO:0000256" key="10">
    <source>
        <dbReference type="ARBA" id="ARBA00023170"/>
    </source>
</evidence>
<keyword evidence="4 18" id="KW-0732">Signal</keyword>
<evidence type="ECO:0000256" key="1">
    <source>
        <dbReference type="ARBA" id="ARBA00022448"/>
    </source>
</evidence>
<keyword evidence="13" id="KW-0868">Chloride</keyword>
<dbReference type="Gene3D" id="1.20.58.390">
    <property type="entry name" value="Neurotransmitter-gated ion-channel transmembrane domain"/>
    <property type="match status" value="1"/>
</dbReference>
<evidence type="ECO:0000256" key="3">
    <source>
        <dbReference type="ARBA" id="ARBA00022692"/>
    </source>
</evidence>
<feature type="transmembrane region" description="Helical" evidence="18">
    <location>
        <begin position="409"/>
        <end position="429"/>
    </location>
</feature>
<dbReference type="EMBL" id="CALNXK010000060">
    <property type="protein sequence ID" value="CAH3138027.1"/>
    <property type="molecule type" value="Genomic_DNA"/>
</dbReference>
<evidence type="ECO:0000256" key="5">
    <source>
        <dbReference type="ARBA" id="ARBA00022989"/>
    </source>
</evidence>
<evidence type="ECO:0000256" key="14">
    <source>
        <dbReference type="ARBA" id="ARBA00023257"/>
    </source>
</evidence>
<dbReference type="PRINTS" id="PR00252">
    <property type="entry name" value="NRIONCHANNEL"/>
</dbReference>
<evidence type="ECO:0000259" key="19">
    <source>
        <dbReference type="Pfam" id="PF02931"/>
    </source>
</evidence>
<dbReference type="Gene3D" id="2.70.170.10">
    <property type="entry name" value="Neurotransmitter-gated ion-channel ligand-binding domain"/>
    <property type="match status" value="1"/>
</dbReference>
<keyword evidence="6" id="KW-0770">Synapse</keyword>
<evidence type="ECO:0000313" key="22">
    <source>
        <dbReference type="Proteomes" id="UP001159405"/>
    </source>
</evidence>
<feature type="transmembrane region" description="Helical" evidence="18">
    <location>
        <begin position="263"/>
        <end position="282"/>
    </location>
</feature>